<dbReference type="SUPFAM" id="SSF57783">
    <property type="entry name" value="Zinc beta-ribbon"/>
    <property type="match status" value="1"/>
</dbReference>
<dbReference type="GeneID" id="95580753"/>
<keyword evidence="2 12" id="KW-0639">Primosome</keyword>
<evidence type="ECO:0000256" key="7">
    <source>
        <dbReference type="ARBA" id="ARBA00022771"/>
    </source>
</evidence>
<dbReference type="SMART" id="SM00493">
    <property type="entry name" value="TOPRIM"/>
    <property type="match status" value="1"/>
</dbReference>
<dbReference type="SUPFAM" id="SSF56731">
    <property type="entry name" value="DNA primase core"/>
    <property type="match status" value="1"/>
</dbReference>
<keyword evidence="17" id="KW-1185">Reference proteome</keyword>
<keyword evidence="6 12" id="KW-0479">Metal-binding</keyword>
<dbReference type="InterPro" id="IPR050219">
    <property type="entry name" value="DnaG_primase"/>
</dbReference>
<keyword evidence="10 12" id="KW-0238">DNA-binding</keyword>
<dbReference type="InterPro" id="IPR002694">
    <property type="entry name" value="Znf_CHC2"/>
</dbReference>
<evidence type="ECO:0000256" key="4">
    <source>
        <dbReference type="ARBA" id="ARBA00022695"/>
    </source>
</evidence>
<dbReference type="Gene3D" id="3.90.580.10">
    <property type="entry name" value="Zinc finger, CHC2-type domain"/>
    <property type="match status" value="1"/>
</dbReference>
<dbReference type="Proteomes" id="UP000288028">
    <property type="component" value="Unassembled WGS sequence"/>
</dbReference>
<evidence type="ECO:0000256" key="13">
    <source>
        <dbReference type="PIRNR" id="PIRNR002811"/>
    </source>
</evidence>
<comment type="cofactor">
    <cofactor evidence="12 13 14">
        <name>Zn(2+)</name>
        <dbReference type="ChEBI" id="CHEBI:29105"/>
    </cofactor>
    <text evidence="12 13 14">Binds 1 zinc ion per monomer.</text>
</comment>
<name>A0A430B539_9ENTE</name>
<dbReference type="OrthoDB" id="9803773at2"/>
<keyword evidence="4 12" id="KW-0548">Nucleotidyltransferase</keyword>
<dbReference type="PANTHER" id="PTHR30313">
    <property type="entry name" value="DNA PRIMASE"/>
    <property type="match status" value="1"/>
</dbReference>
<dbReference type="FunFam" id="3.90.980.10:FF:000001">
    <property type="entry name" value="DNA primase"/>
    <property type="match status" value="1"/>
</dbReference>
<evidence type="ECO:0000256" key="14">
    <source>
        <dbReference type="PIRSR" id="PIRSR002811-1"/>
    </source>
</evidence>
<comment type="subunit">
    <text evidence="12">Monomer. Interacts with DnaB.</text>
</comment>
<keyword evidence="8 12" id="KW-0862">Zinc</keyword>
<organism evidence="16 17">
    <name type="scientific">Vagococcus carniphilus</name>
    <dbReference type="NCBI Taxonomy" id="218144"/>
    <lineage>
        <taxon>Bacteria</taxon>
        <taxon>Bacillati</taxon>
        <taxon>Bacillota</taxon>
        <taxon>Bacilli</taxon>
        <taxon>Lactobacillales</taxon>
        <taxon>Enterococcaceae</taxon>
        <taxon>Vagococcus</taxon>
    </lineage>
</organism>
<accession>A0A430B539</accession>
<dbReference type="InterPro" id="IPR034151">
    <property type="entry name" value="TOPRIM_DnaG_bac"/>
</dbReference>
<comment type="function">
    <text evidence="12 13">RNA polymerase that catalyzes the synthesis of short RNA molecules used as primers for DNA polymerase during DNA replication.</text>
</comment>
<keyword evidence="7 12" id="KW-0863">Zinc-finger</keyword>
<comment type="similarity">
    <text evidence="12 13">Belongs to the DnaG primase family.</text>
</comment>
<dbReference type="Gene3D" id="1.10.860.10">
    <property type="entry name" value="DNAb Helicase, Chain A"/>
    <property type="match status" value="1"/>
</dbReference>
<feature type="zinc finger region" description="CHC2-type" evidence="12 14">
    <location>
        <begin position="40"/>
        <end position="64"/>
    </location>
</feature>
<dbReference type="GO" id="GO:0006269">
    <property type="term" value="P:DNA replication, synthesis of primer"/>
    <property type="evidence" value="ECO:0007669"/>
    <property type="project" value="UniProtKB-UniRule"/>
</dbReference>
<gene>
    <name evidence="12" type="primary">dnaG</name>
    <name evidence="16" type="ORF">CBF28_06765</name>
</gene>
<comment type="caution">
    <text evidence="16">The sequence shown here is derived from an EMBL/GenBank/DDBJ whole genome shotgun (WGS) entry which is preliminary data.</text>
</comment>
<dbReference type="Pfam" id="PF13155">
    <property type="entry name" value="Toprim_2"/>
    <property type="match status" value="1"/>
</dbReference>
<dbReference type="SMART" id="SM00400">
    <property type="entry name" value="ZnF_CHCC"/>
    <property type="match status" value="1"/>
</dbReference>
<dbReference type="AlphaFoldDB" id="A0A430B539"/>
<dbReference type="Pfam" id="PF01807">
    <property type="entry name" value="Zn_ribbon_DnaG"/>
    <property type="match status" value="1"/>
</dbReference>
<evidence type="ECO:0000256" key="2">
    <source>
        <dbReference type="ARBA" id="ARBA00022515"/>
    </source>
</evidence>
<dbReference type="HAMAP" id="MF_00974">
    <property type="entry name" value="DNA_primase_DnaG"/>
    <property type="match status" value="1"/>
</dbReference>
<dbReference type="Pfam" id="PF10410">
    <property type="entry name" value="DnaB_bind"/>
    <property type="match status" value="1"/>
</dbReference>
<reference evidence="16 17" key="1">
    <citation type="submission" date="2017-05" db="EMBL/GenBank/DDBJ databases">
        <title>Vagococcus spp. assemblies.</title>
        <authorList>
            <person name="Gulvik C.A."/>
        </authorList>
    </citation>
    <scope>NUCLEOTIDE SEQUENCE [LARGE SCALE GENOMIC DNA]</scope>
    <source>
        <strain evidence="16 17">SS1714</strain>
    </source>
</reference>
<evidence type="ECO:0000256" key="1">
    <source>
        <dbReference type="ARBA" id="ARBA00022478"/>
    </source>
</evidence>
<proteinExistence type="inferred from homology"/>
<keyword evidence="9" id="KW-0460">Magnesium</keyword>
<dbReference type="RefSeq" id="WP_126793285.1">
    <property type="nucleotide sequence ID" value="NZ_CP060720.1"/>
</dbReference>
<dbReference type="InterPro" id="IPR013264">
    <property type="entry name" value="DNAG_N"/>
</dbReference>
<comment type="catalytic activity">
    <reaction evidence="12">
        <text>ssDNA + n NTP = ssDNA/pppN(pN)n-1 hybrid + (n-1) diphosphate.</text>
        <dbReference type="EC" id="2.7.7.101"/>
    </reaction>
</comment>
<evidence type="ECO:0000256" key="10">
    <source>
        <dbReference type="ARBA" id="ARBA00023125"/>
    </source>
</evidence>
<evidence type="ECO:0000256" key="5">
    <source>
        <dbReference type="ARBA" id="ARBA00022705"/>
    </source>
</evidence>
<dbReference type="Gene3D" id="3.90.980.10">
    <property type="entry name" value="DNA primase, catalytic core, N-terminal domain"/>
    <property type="match status" value="1"/>
</dbReference>
<dbReference type="CDD" id="cd03364">
    <property type="entry name" value="TOPRIM_DnaG_primases"/>
    <property type="match status" value="1"/>
</dbReference>
<feature type="domain" description="Toprim" evidence="15">
    <location>
        <begin position="268"/>
        <end position="350"/>
    </location>
</feature>
<dbReference type="PANTHER" id="PTHR30313:SF2">
    <property type="entry name" value="DNA PRIMASE"/>
    <property type="match status" value="1"/>
</dbReference>
<evidence type="ECO:0000259" key="15">
    <source>
        <dbReference type="PROSITE" id="PS50880"/>
    </source>
</evidence>
<dbReference type="GO" id="GO:0000428">
    <property type="term" value="C:DNA-directed RNA polymerase complex"/>
    <property type="evidence" value="ECO:0007669"/>
    <property type="project" value="UniProtKB-KW"/>
</dbReference>
<dbReference type="Gene3D" id="3.40.1360.10">
    <property type="match status" value="1"/>
</dbReference>
<evidence type="ECO:0000256" key="12">
    <source>
        <dbReference type="HAMAP-Rule" id="MF_00974"/>
    </source>
</evidence>
<dbReference type="GO" id="GO:0008270">
    <property type="term" value="F:zinc ion binding"/>
    <property type="evidence" value="ECO:0007669"/>
    <property type="project" value="UniProtKB-UniRule"/>
</dbReference>
<dbReference type="PROSITE" id="PS50880">
    <property type="entry name" value="TOPRIM"/>
    <property type="match status" value="1"/>
</dbReference>
<dbReference type="InterPro" id="IPR019475">
    <property type="entry name" value="DNA_primase_DnaB-bd"/>
</dbReference>
<dbReference type="GO" id="GO:0005737">
    <property type="term" value="C:cytoplasm"/>
    <property type="evidence" value="ECO:0007669"/>
    <property type="project" value="TreeGrafter"/>
</dbReference>
<evidence type="ECO:0000256" key="11">
    <source>
        <dbReference type="ARBA" id="ARBA00023163"/>
    </source>
</evidence>
<evidence type="ECO:0000256" key="9">
    <source>
        <dbReference type="ARBA" id="ARBA00022842"/>
    </source>
</evidence>
<dbReference type="InterPro" id="IPR036977">
    <property type="entry name" value="DNA_primase_Znf_CHC2"/>
</dbReference>
<keyword evidence="1 12" id="KW-0240">DNA-directed RNA polymerase</keyword>
<evidence type="ECO:0000256" key="3">
    <source>
        <dbReference type="ARBA" id="ARBA00022679"/>
    </source>
</evidence>
<dbReference type="GO" id="GO:0003677">
    <property type="term" value="F:DNA binding"/>
    <property type="evidence" value="ECO:0007669"/>
    <property type="project" value="UniProtKB-KW"/>
</dbReference>
<dbReference type="EC" id="2.7.7.101" evidence="12"/>
<comment type="domain">
    <text evidence="12">Contains an N-terminal zinc-binding domain, a central core domain that contains the primase activity, and a C-terminal DnaB-binding domain.</text>
</comment>
<evidence type="ECO:0000256" key="8">
    <source>
        <dbReference type="ARBA" id="ARBA00022833"/>
    </source>
</evidence>
<dbReference type="Pfam" id="PF08275">
    <property type="entry name" value="DNAG_N"/>
    <property type="match status" value="1"/>
</dbReference>
<dbReference type="PIRSF" id="PIRSF002811">
    <property type="entry name" value="DnaG"/>
    <property type="match status" value="1"/>
</dbReference>
<dbReference type="FunFam" id="3.90.580.10:FF:000001">
    <property type="entry name" value="DNA primase"/>
    <property type="match status" value="1"/>
</dbReference>
<dbReference type="GO" id="GO:0003899">
    <property type="term" value="F:DNA-directed RNA polymerase activity"/>
    <property type="evidence" value="ECO:0007669"/>
    <property type="project" value="UniProtKB-UniRule"/>
</dbReference>
<dbReference type="InterPro" id="IPR006171">
    <property type="entry name" value="TOPRIM_dom"/>
</dbReference>
<evidence type="ECO:0000313" key="16">
    <source>
        <dbReference type="EMBL" id="RSU15423.1"/>
    </source>
</evidence>
<sequence>MAQLIPQETIENIRRQTNIVDVIGQYVQLKKSGKNYLGLCPFHNEKTPSFSVAEDKQIFHCFGCGKGGNVFSFVQEIEGLSFPESVERVAELSDLNLSFEINSKPQTLSPKVLEENQLIQIHEKTSELYHHILMNTQIGEKALQYLLDRGLTEEVIRTFQIGFAPRDRSLLSKVLEKENFSEELLRKSGLLFQMDNGDWLDRFYQRIMFPITNYQGKIIGFSGRILEDETFDSTDQPKYLNSPETELFNKRFILFNFNQARSEIRKKNEVILFEGFMDVISAWMSGVKNGVASMGTSLTVDQIRALEKVSEDCLISYDGDNAGIEATNRAIDLIASESTMSIQIVSIPDKMDPDDYRKKYGNDSLKELIKNNRDTVFQFKKEYLKRGKNIQVEADKLEYIDELLQEVSNISSIVEADLALTQLAEEFNLSKSTLQNELRTKKQHYKQQVTSDSFYQKELVIPKHYETKKIDQIEKAEMTLIYRVLNERSAYQFLSLKEEIFFVHDVYQELYLHLTNYIATNGEILVADFLDYLKEDHLKSTLINVTMQNFSSESSKQELEDCLLVISKAGLKKQIELLVAEQREAGKIGNKELEAEATLKIIQLQRELKAI</sequence>
<dbReference type="EMBL" id="NGKB01000005">
    <property type="protein sequence ID" value="RSU15423.1"/>
    <property type="molecule type" value="Genomic_DNA"/>
</dbReference>
<dbReference type="InterPro" id="IPR030846">
    <property type="entry name" value="DnaG_bac"/>
</dbReference>
<dbReference type="InterPro" id="IPR037068">
    <property type="entry name" value="DNA_primase_core_N_sf"/>
</dbReference>
<protein>
    <recommendedName>
        <fullName evidence="12 13">DNA primase</fullName>
        <ecNumber evidence="12">2.7.7.101</ecNumber>
    </recommendedName>
</protein>
<keyword evidence="11 12" id="KW-0804">Transcription</keyword>
<dbReference type="InterPro" id="IPR006295">
    <property type="entry name" value="DNA_primase_DnaG"/>
</dbReference>
<evidence type="ECO:0000256" key="6">
    <source>
        <dbReference type="ARBA" id="ARBA00022723"/>
    </source>
</evidence>
<dbReference type="GO" id="GO:1990077">
    <property type="term" value="C:primosome complex"/>
    <property type="evidence" value="ECO:0007669"/>
    <property type="project" value="UniProtKB-KW"/>
</dbReference>
<dbReference type="NCBIfam" id="TIGR01391">
    <property type="entry name" value="dnaG"/>
    <property type="match status" value="1"/>
</dbReference>
<keyword evidence="3 12" id="KW-0808">Transferase</keyword>
<keyword evidence="5 12" id="KW-0235">DNA replication</keyword>
<evidence type="ECO:0000313" key="17">
    <source>
        <dbReference type="Proteomes" id="UP000288028"/>
    </source>
</evidence>
<dbReference type="InterPro" id="IPR016136">
    <property type="entry name" value="DNA_helicase_N/primase_C"/>
</dbReference>